<dbReference type="Proteomes" id="UP000260808">
    <property type="component" value="Unassembled WGS sequence"/>
</dbReference>
<proteinExistence type="predicted"/>
<sequence length="219" mass="26063">MMKQETYKNDIVQNIRNKQKYMVNKFSKESTRENMLKAKENLLIYLDSILCEEYEKSSQFIQRELERFLRNFYFFLEAFREAKPDKRASLTTENLQKIQIENEYDLQHLLYAVIKPLCPDARREVNDDSGVGTVRSDIKILSLNTIIEAKCTRTSTNLKKLTEEIEADIVHYKADYIFFYIYDKEKIIKDRHAFETNFNRSLMERKSGLLFCNLSICKG</sequence>
<organism evidence="1 2">
    <name type="scientific">Mediterraneibacter gnavus</name>
    <name type="common">Ruminococcus gnavus</name>
    <dbReference type="NCBI Taxonomy" id="33038"/>
    <lineage>
        <taxon>Bacteria</taxon>
        <taxon>Bacillati</taxon>
        <taxon>Bacillota</taxon>
        <taxon>Clostridia</taxon>
        <taxon>Lachnospirales</taxon>
        <taxon>Lachnospiraceae</taxon>
        <taxon>Mediterraneibacter</taxon>
    </lineage>
</organism>
<dbReference type="AlphaFoldDB" id="A0A3E4UV15"/>
<gene>
    <name evidence="1" type="ORF">DXC31_16645</name>
</gene>
<name>A0A3E4UV15_MEDGN</name>
<dbReference type="Pfam" id="PF18742">
    <property type="entry name" value="DpnII-MboI"/>
    <property type="match status" value="1"/>
</dbReference>
<reference evidence="1 2" key="1">
    <citation type="submission" date="2018-08" db="EMBL/GenBank/DDBJ databases">
        <title>A genome reference for cultivated species of the human gut microbiota.</title>
        <authorList>
            <person name="Zou Y."/>
            <person name="Xue W."/>
            <person name="Luo G."/>
        </authorList>
    </citation>
    <scope>NUCLEOTIDE SEQUENCE [LARGE SCALE GENOMIC DNA]</scope>
    <source>
        <strain evidence="1 2">TF01-20-2</strain>
    </source>
</reference>
<evidence type="ECO:0000313" key="1">
    <source>
        <dbReference type="EMBL" id="RGM16917.1"/>
    </source>
</evidence>
<accession>A0A3E4UV15</accession>
<protein>
    <submittedName>
        <fullName evidence="1">Uncharacterized protein</fullName>
    </submittedName>
</protein>
<evidence type="ECO:0000313" key="2">
    <source>
        <dbReference type="Proteomes" id="UP000260808"/>
    </source>
</evidence>
<dbReference type="EMBL" id="QSSX01000073">
    <property type="protein sequence ID" value="RGM16917.1"/>
    <property type="molecule type" value="Genomic_DNA"/>
</dbReference>
<comment type="caution">
    <text evidence="1">The sequence shown here is derived from an EMBL/GenBank/DDBJ whole genome shotgun (WGS) entry which is preliminary data.</text>
</comment>